<feature type="domain" description="NmrA-like" evidence="3">
    <location>
        <begin position="7"/>
        <end position="245"/>
    </location>
</feature>
<dbReference type="InterPro" id="IPR008030">
    <property type="entry name" value="NmrA-like"/>
</dbReference>
<dbReference type="InterPro" id="IPR036291">
    <property type="entry name" value="NAD(P)-bd_dom_sf"/>
</dbReference>
<keyword evidence="1" id="KW-0521">NADP</keyword>
<dbReference type="Pfam" id="PF05368">
    <property type="entry name" value="NmrA"/>
    <property type="match status" value="1"/>
</dbReference>
<evidence type="ECO:0000313" key="4">
    <source>
        <dbReference type="EMBL" id="KAL1897452.1"/>
    </source>
</evidence>
<keyword evidence="2" id="KW-0560">Oxidoreductase</keyword>
<dbReference type="CDD" id="cd05259">
    <property type="entry name" value="PCBER_SDR_a"/>
    <property type="match status" value="1"/>
</dbReference>
<organism evidence="4 5">
    <name type="scientific">Sporothrix stenoceras</name>
    <dbReference type="NCBI Taxonomy" id="5173"/>
    <lineage>
        <taxon>Eukaryota</taxon>
        <taxon>Fungi</taxon>
        <taxon>Dikarya</taxon>
        <taxon>Ascomycota</taxon>
        <taxon>Pezizomycotina</taxon>
        <taxon>Sordariomycetes</taxon>
        <taxon>Sordariomycetidae</taxon>
        <taxon>Ophiostomatales</taxon>
        <taxon>Ophiostomataceae</taxon>
        <taxon>Sporothrix</taxon>
    </lineage>
</organism>
<proteinExistence type="predicted"/>
<dbReference type="Gene3D" id="3.90.25.10">
    <property type="entry name" value="UDP-galactose 4-epimerase, domain 1"/>
    <property type="match status" value="1"/>
</dbReference>
<accession>A0ABR3ZB31</accession>
<keyword evidence="5" id="KW-1185">Reference proteome</keyword>
<sequence>MASPINVAVLGATSETGRSVVKGLINSTEPHYNITALTRPSSVNKPTLLDFQKQGVKIVAVDLDGPETKIVEALTGIDVVISAIHAGHLMDQIPLANACKAAGVGRFVPCCFSTVTPRGVLNLQDLKNSVLDHIKKVDIPYTVIDVGWWYQSTLPRLPSGRTDYIASPSEPCIVGDGNVSFALTDLGDIGLYTARIVGDPRTLNQSVFAYAEVKNQNEIYLTIEELSGEKATRKLLPAEVVTSTIADLVAQNPPQGTPDFFKLAVFQYWNTWGIRGDNQPENAKHLGYLLADELYPGLKGRPFTEYCKEVLEGKAHQVYKDVTFF</sequence>
<evidence type="ECO:0000256" key="1">
    <source>
        <dbReference type="ARBA" id="ARBA00022857"/>
    </source>
</evidence>
<evidence type="ECO:0000256" key="2">
    <source>
        <dbReference type="ARBA" id="ARBA00023002"/>
    </source>
</evidence>
<evidence type="ECO:0000313" key="5">
    <source>
        <dbReference type="Proteomes" id="UP001583186"/>
    </source>
</evidence>
<evidence type="ECO:0000259" key="3">
    <source>
        <dbReference type="Pfam" id="PF05368"/>
    </source>
</evidence>
<dbReference type="Proteomes" id="UP001583186">
    <property type="component" value="Unassembled WGS sequence"/>
</dbReference>
<reference evidence="4 5" key="1">
    <citation type="journal article" date="2024" name="IMA Fungus">
        <title>IMA Genome - F19 : A genome assembly and annotation guide to empower mycologists, including annotated draft genome sequences of Ceratocystis pirilliformis, Diaporthe australafricana, Fusarium ophioides, Paecilomyces lecythidis, and Sporothrix stenoceras.</title>
        <authorList>
            <person name="Aylward J."/>
            <person name="Wilson A.M."/>
            <person name="Visagie C.M."/>
            <person name="Spraker J."/>
            <person name="Barnes I."/>
            <person name="Buitendag C."/>
            <person name="Ceriani C."/>
            <person name="Del Mar Angel L."/>
            <person name="du Plessis D."/>
            <person name="Fuchs T."/>
            <person name="Gasser K."/>
            <person name="Kramer D."/>
            <person name="Li W."/>
            <person name="Munsamy K."/>
            <person name="Piso A."/>
            <person name="Price J.L."/>
            <person name="Sonnekus B."/>
            <person name="Thomas C."/>
            <person name="van der Nest A."/>
            <person name="van Dijk A."/>
            <person name="van Heerden A."/>
            <person name="van Vuuren N."/>
            <person name="Yilmaz N."/>
            <person name="Duong T.A."/>
            <person name="van der Merwe N.A."/>
            <person name="Wingfield M.J."/>
            <person name="Wingfield B.D."/>
        </authorList>
    </citation>
    <scope>NUCLEOTIDE SEQUENCE [LARGE SCALE GENOMIC DNA]</scope>
    <source>
        <strain evidence="4 5">CMW 5346</strain>
    </source>
</reference>
<protein>
    <recommendedName>
        <fullName evidence="3">NmrA-like domain-containing protein</fullName>
    </recommendedName>
</protein>
<dbReference type="SUPFAM" id="SSF51735">
    <property type="entry name" value="NAD(P)-binding Rossmann-fold domains"/>
    <property type="match status" value="1"/>
</dbReference>
<dbReference type="InterPro" id="IPR045312">
    <property type="entry name" value="PCBER-like"/>
</dbReference>
<comment type="caution">
    <text evidence="4">The sequence shown here is derived from an EMBL/GenBank/DDBJ whole genome shotgun (WGS) entry which is preliminary data.</text>
</comment>
<dbReference type="PANTHER" id="PTHR47706">
    <property type="entry name" value="NMRA-LIKE FAMILY PROTEIN"/>
    <property type="match status" value="1"/>
</dbReference>
<dbReference type="InterPro" id="IPR051609">
    <property type="entry name" value="NmrA/Isoflavone_reductase-like"/>
</dbReference>
<dbReference type="PANTHER" id="PTHR47706:SF9">
    <property type="entry name" value="NMRA-LIKE DOMAIN-CONTAINING PROTEIN-RELATED"/>
    <property type="match status" value="1"/>
</dbReference>
<gene>
    <name evidence="4" type="ORF">Sste5346_004190</name>
</gene>
<dbReference type="Gene3D" id="3.40.50.720">
    <property type="entry name" value="NAD(P)-binding Rossmann-like Domain"/>
    <property type="match status" value="1"/>
</dbReference>
<name>A0ABR3ZB31_9PEZI</name>
<dbReference type="EMBL" id="JAWCUI010000019">
    <property type="protein sequence ID" value="KAL1897452.1"/>
    <property type="molecule type" value="Genomic_DNA"/>
</dbReference>